<dbReference type="GO" id="GO:0019684">
    <property type="term" value="P:photosynthesis, light reaction"/>
    <property type="evidence" value="ECO:0007669"/>
    <property type="project" value="InterPro"/>
</dbReference>
<dbReference type="InterPro" id="IPR011033">
    <property type="entry name" value="PRC_barrel-like_sf"/>
</dbReference>
<dbReference type="AlphaFoldDB" id="A0A8J7DE11"/>
<evidence type="ECO:0000313" key="3">
    <source>
        <dbReference type="Proteomes" id="UP000636505"/>
    </source>
</evidence>
<evidence type="ECO:0000313" key="2">
    <source>
        <dbReference type="EMBL" id="MBE9080437.1"/>
    </source>
</evidence>
<feature type="domain" description="PRC-barrel" evidence="1">
    <location>
        <begin position="11"/>
        <end position="56"/>
    </location>
</feature>
<proteinExistence type="predicted"/>
<dbReference type="SUPFAM" id="SSF50346">
    <property type="entry name" value="PRC-barrel domain"/>
    <property type="match status" value="1"/>
</dbReference>
<dbReference type="EMBL" id="JADEXG010000118">
    <property type="protein sequence ID" value="MBE9080437.1"/>
    <property type="molecule type" value="Genomic_DNA"/>
</dbReference>
<gene>
    <name evidence="2" type="ORF">IQ241_24655</name>
</gene>
<protein>
    <submittedName>
        <fullName evidence="2">PRC-barrel domain-containing protein</fullName>
    </submittedName>
</protein>
<dbReference type="InterPro" id="IPR027275">
    <property type="entry name" value="PRC-brl_dom"/>
</dbReference>
<keyword evidence="3" id="KW-1185">Reference proteome</keyword>
<sequence length="63" mass="7229">MTITRQATLRSAETLRGYKIHASDGEIGKVDQFLFDDESWTIRYLVVNTGNWLLERLVVTTQA</sequence>
<organism evidence="2 3">
    <name type="scientific">Vasconcelosia minhoensis LEGE 07310</name>
    <dbReference type="NCBI Taxonomy" id="915328"/>
    <lineage>
        <taxon>Bacteria</taxon>
        <taxon>Bacillati</taxon>
        <taxon>Cyanobacteriota</taxon>
        <taxon>Cyanophyceae</taxon>
        <taxon>Nodosilineales</taxon>
        <taxon>Cymatolegaceae</taxon>
        <taxon>Vasconcelosia</taxon>
        <taxon>Vasconcelosia minhoensis</taxon>
    </lineage>
</organism>
<dbReference type="InterPro" id="IPR014747">
    <property type="entry name" value="Bac_photo_RC_H_C"/>
</dbReference>
<comment type="caution">
    <text evidence="2">The sequence shown here is derived from an EMBL/GenBank/DDBJ whole genome shotgun (WGS) entry which is preliminary data.</text>
</comment>
<dbReference type="Pfam" id="PF05239">
    <property type="entry name" value="PRC"/>
    <property type="match status" value="1"/>
</dbReference>
<reference evidence="2" key="1">
    <citation type="submission" date="2020-10" db="EMBL/GenBank/DDBJ databases">
        <authorList>
            <person name="Castelo-Branco R."/>
            <person name="Eusebio N."/>
            <person name="Adriana R."/>
            <person name="Vieira A."/>
            <person name="Brugerolle De Fraissinette N."/>
            <person name="Rezende De Castro R."/>
            <person name="Schneider M.P."/>
            <person name="Vasconcelos V."/>
            <person name="Leao P.N."/>
        </authorList>
    </citation>
    <scope>NUCLEOTIDE SEQUENCE</scope>
    <source>
        <strain evidence="2">LEGE 07310</strain>
    </source>
</reference>
<accession>A0A8J7DE11</accession>
<dbReference type="GO" id="GO:0030077">
    <property type="term" value="C:plasma membrane light-harvesting complex"/>
    <property type="evidence" value="ECO:0007669"/>
    <property type="project" value="InterPro"/>
</dbReference>
<dbReference type="Gene3D" id="3.90.50.10">
    <property type="entry name" value="Photosynthetic Reaction Center, subunit H, domain 2"/>
    <property type="match status" value="1"/>
</dbReference>
<dbReference type="RefSeq" id="WP_193912376.1">
    <property type="nucleotide sequence ID" value="NZ_JADEXG010000118.1"/>
</dbReference>
<dbReference type="Proteomes" id="UP000636505">
    <property type="component" value="Unassembled WGS sequence"/>
</dbReference>
<evidence type="ECO:0000259" key="1">
    <source>
        <dbReference type="Pfam" id="PF05239"/>
    </source>
</evidence>
<name>A0A8J7DE11_9CYAN</name>